<accession>W6PVX9</accession>
<gene>
    <name evidence="1" type="ORF">PROQFM164_S01g002189</name>
</gene>
<proteinExistence type="predicted"/>
<dbReference type="AlphaFoldDB" id="W6PVX9"/>
<evidence type="ECO:0000313" key="2">
    <source>
        <dbReference type="Proteomes" id="UP000030686"/>
    </source>
</evidence>
<keyword evidence="2" id="KW-1185">Reference proteome</keyword>
<organism evidence="1 2">
    <name type="scientific">Penicillium roqueforti (strain FM164)</name>
    <dbReference type="NCBI Taxonomy" id="1365484"/>
    <lineage>
        <taxon>Eukaryota</taxon>
        <taxon>Fungi</taxon>
        <taxon>Dikarya</taxon>
        <taxon>Ascomycota</taxon>
        <taxon>Pezizomycotina</taxon>
        <taxon>Eurotiomycetes</taxon>
        <taxon>Eurotiomycetidae</taxon>
        <taxon>Eurotiales</taxon>
        <taxon>Aspergillaceae</taxon>
        <taxon>Penicillium</taxon>
    </lineage>
</organism>
<sequence>MAVQVMVLKIIEDLQLRMAYTRRTVSLDCDSAGLGYAFQFINWHIPLSGLSLARLLSECESNEVHRSSGALSCLVMNMVRSILPWGVHGYTVHWAFKALMMRHEKASIFIII</sequence>
<dbReference type="Proteomes" id="UP000030686">
    <property type="component" value="Unassembled WGS sequence"/>
</dbReference>
<dbReference type="EMBL" id="HG792015">
    <property type="protein sequence ID" value="CDM28378.1"/>
    <property type="molecule type" value="Genomic_DNA"/>
</dbReference>
<reference evidence="1" key="1">
    <citation type="journal article" date="2014" name="Nat. Commun.">
        <title>Multiple recent horizontal transfers of a large genomic region in cheese making fungi.</title>
        <authorList>
            <person name="Cheeseman K."/>
            <person name="Ropars J."/>
            <person name="Renault P."/>
            <person name="Dupont J."/>
            <person name="Gouzy J."/>
            <person name="Branca A."/>
            <person name="Abraham A.L."/>
            <person name="Ceppi M."/>
            <person name="Conseiller E."/>
            <person name="Debuchy R."/>
            <person name="Malagnac F."/>
            <person name="Goarin A."/>
            <person name="Silar P."/>
            <person name="Lacoste S."/>
            <person name="Sallet E."/>
            <person name="Bensimon A."/>
            <person name="Giraud T."/>
            <person name="Brygoo Y."/>
        </authorList>
    </citation>
    <scope>NUCLEOTIDE SEQUENCE [LARGE SCALE GENOMIC DNA]</scope>
    <source>
        <strain evidence="1">FM164</strain>
    </source>
</reference>
<name>W6PVX9_PENRF</name>
<protein>
    <submittedName>
        <fullName evidence="1">Genomic scaffold, ProqFM164S01</fullName>
    </submittedName>
</protein>
<evidence type="ECO:0000313" key="1">
    <source>
        <dbReference type="EMBL" id="CDM28378.1"/>
    </source>
</evidence>